<dbReference type="CDD" id="cd06581">
    <property type="entry name" value="TM_PBP1_LivM_like"/>
    <property type="match status" value="1"/>
</dbReference>
<evidence type="ECO:0000313" key="8">
    <source>
        <dbReference type="Proteomes" id="UP000282741"/>
    </source>
</evidence>
<feature type="transmembrane region" description="Helical" evidence="6">
    <location>
        <begin position="240"/>
        <end position="271"/>
    </location>
</feature>
<comment type="subcellular location">
    <subcellularLocation>
        <location evidence="1">Cell membrane</location>
        <topology evidence="1">Multi-pass membrane protein</topology>
    </subcellularLocation>
</comment>
<evidence type="ECO:0000256" key="2">
    <source>
        <dbReference type="ARBA" id="ARBA00022475"/>
    </source>
</evidence>
<feature type="transmembrane region" description="Helical" evidence="6">
    <location>
        <begin position="283"/>
        <end position="302"/>
    </location>
</feature>
<feature type="transmembrane region" description="Helical" evidence="6">
    <location>
        <begin position="78"/>
        <end position="98"/>
    </location>
</feature>
<keyword evidence="4 6" id="KW-1133">Transmembrane helix</keyword>
<evidence type="ECO:0000313" key="7">
    <source>
        <dbReference type="EMBL" id="AZW16929.1"/>
    </source>
</evidence>
<evidence type="ECO:0000256" key="4">
    <source>
        <dbReference type="ARBA" id="ARBA00022989"/>
    </source>
</evidence>
<dbReference type="InterPro" id="IPR043428">
    <property type="entry name" value="LivM-like"/>
</dbReference>
<dbReference type="AlphaFoldDB" id="A0AAN1RVQ8"/>
<proteinExistence type="predicted"/>
<keyword evidence="3 6" id="KW-0812">Transmembrane</keyword>
<dbReference type="EMBL" id="CP024172">
    <property type="protein sequence ID" value="AZW16929.1"/>
    <property type="molecule type" value="Genomic_DNA"/>
</dbReference>
<keyword evidence="2" id="KW-1003">Cell membrane</keyword>
<name>A0AAN1RVQ8_9BORD</name>
<dbReference type="Pfam" id="PF02653">
    <property type="entry name" value="BPD_transp_2"/>
    <property type="match status" value="1"/>
</dbReference>
<dbReference type="GO" id="GO:0005886">
    <property type="term" value="C:plasma membrane"/>
    <property type="evidence" value="ECO:0007669"/>
    <property type="project" value="UniProtKB-SubCell"/>
</dbReference>
<organism evidence="7 8">
    <name type="scientific">Bordetella hinzii</name>
    <dbReference type="NCBI Taxonomy" id="103855"/>
    <lineage>
        <taxon>Bacteria</taxon>
        <taxon>Pseudomonadati</taxon>
        <taxon>Pseudomonadota</taxon>
        <taxon>Betaproteobacteria</taxon>
        <taxon>Burkholderiales</taxon>
        <taxon>Alcaligenaceae</taxon>
        <taxon>Bordetella</taxon>
    </lineage>
</organism>
<reference evidence="8" key="1">
    <citation type="submission" date="2017-10" db="EMBL/GenBank/DDBJ databases">
        <title>Whole genome sequencing of various Bordetella species.</title>
        <authorList>
            <person name="Weigand M.R."/>
            <person name="Loparev V."/>
            <person name="Peng Y."/>
            <person name="Bowden K.E."/>
            <person name="Tondella M.L."/>
            <person name="Williams M.M."/>
        </authorList>
    </citation>
    <scope>NUCLEOTIDE SEQUENCE [LARGE SCALE GENOMIC DNA]</scope>
    <source>
        <strain evidence="8">H720</strain>
    </source>
</reference>
<feature type="transmembrane region" description="Helical" evidence="6">
    <location>
        <begin position="159"/>
        <end position="179"/>
    </location>
</feature>
<feature type="transmembrane region" description="Helical" evidence="6">
    <location>
        <begin position="209"/>
        <end position="228"/>
    </location>
</feature>
<keyword evidence="5 6" id="KW-0472">Membrane</keyword>
<evidence type="ECO:0000256" key="6">
    <source>
        <dbReference type="SAM" id="Phobius"/>
    </source>
</evidence>
<gene>
    <name evidence="7" type="ORF">CS347_09155</name>
</gene>
<evidence type="ECO:0000256" key="5">
    <source>
        <dbReference type="ARBA" id="ARBA00023136"/>
    </source>
</evidence>
<dbReference type="GO" id="GO:0015658">
    <property type="term" value="F:branched-chain amino acid transmembrane transporter activity"/>
    <property type="evidence" value="ECO:0007669"/>
    <property type="project" value="InterPro"/>
</dbReference>
<sequence length="311" mass="33130">MKNKLSLLILLAVLAAAPLVSGGYVLTVLLTVLLYIILTSGLNLVSGYCGQFSFAQGGFYGIGAYTAAIMARDCGTSFWINLPAGIIVAGLFGLLLGIPALRLKGHFLAIVTIAFQTIVYLTLVQWTSFTGGQNGMQVPAIGKVSLFGIPLGEIDSLRAYYWLTLVLACALLYVAWRLLRSRLGREWVAVRDDETLASAVGLNTTRGKLTAFIASAAFAGAAGVVSAHYMQSVTPDDFTIWVSCAVVAMMIVGGRGTFTGPILGATLLTLLPELMGDVAQYRMLMFGVLLVLAITLLPEGIIGRLRSLREK</sequence>
<dbReference type="Proteomes" id="UP000282741">
    <property type="component" value="Chromosome"/>
</dbReference>
<accession>A0AAN1RVQ8</accession>
<feature type="transmembrane region" description="Helical" evidence="6">
    <location>
        <begin position="105"/>
        <end position="126"/>
    </location>
</feature>
<dbReference type="PANTHER" id="PTHR30482:SF20">
    <property type="entry name" value="HIGH-AFFINITY BRANCHED-CHAIN AMINO ACID TRANSPORT SYSTEM PERMEASE PROTEIN LIVM"/>
    <property type="match status" value="1"/>
</dbReference>
<protein>
    <submittedName>
        <fullName evidence="7">Branched-chain amino acid ABC transporter permease</fullName>
    </submittedName>
</protein>
<dbReference type="RefSeq" id="WP_032956389.1">
    <property type="nucleotide sequence ID" value="NZ_CP012077.1"/>
</dbReference>
<evidence type="ECO:0000256" key="1">
    <source>
        <dbReference type="ARBA" id="ARBA00004651"/>
    </source>
</evidence>
<dbReference type="GeneID" id="92995854"/>
<dbReference type="PANTHER" id="PTHR30482">
    <property type="entry name" value="HIGH-AFFINITY BRANCHED-CHAIN AMINO ACID TRANSPORT SYSTEM PERMEASE"/>
    <property type="match status" value="1"/>
</dbReference>
<feature type="transmembrane region" description="Helical" evidence="6">
    <location>
        <begin position="26"/>
        <end position="45"/>
    </location>
</feature>
<dbReference type="InterPro" id="IPR001851">
    <property type="entry name" value="ABC_transp_permease"/>
</dbReference>
<evidence type="ECO:0000256" key="3">
    <source>
        <dbReference type="ARBA" id="ARBA00022692"/>
    </source>
</evidence>